<dbReference type="PANTHER" id="PTHR16897">
    <property type="entry name" value="OS10G0105400 PROTEIN"/>
    <property type="match status" value="1"/>
</dbReference>
<dbReference type="PANTHER" id="PTHR16897:SF2">
    <property type="entry name" value="OS03G0226600 PROTEIN"/>
    <property type="match status" value="1"/>
</dbReference>
<reference evidence="1" key="1">
    <citation type="submission" date="2018-05" db="EMBL/GenBank/DDBJ databases">
        <authorList>
            <person name="Lanie J.A."/>
            <person name="Ng W.-L."/>
            <person name="Kazmierczak K.M."/>
            <person name="Andrzejewski T.M."/>
            <person name="Davidsen T.M."/>
            <person name="Wayne K.J."/>
            <person name="Tettelin H."/>
            <person name="Glass J.I."/>
            <person name="Rusch D."/>
            <person name="Podicherti R."/>
            <person name="Tsui H.-C.T."/>
            <person name="Winkler M.E."/>
        </authorList>
    </citation>
    <scope>NUCLEOTIDE SEQUENCE</scope>
</reference>
<feature type="non-terminal residue" evidence="1">
    <location>
        <position position="1"/>
    </location>
</feature>
<evidence type="ECO:0000313" key="1">
    <source>
        <dbReference type="EMBL" id="SVB65519.1"/>
    </source>
</evidence>
<gene>
    <name evidence="1" type="ORF">METZ01_LOCUS218373</name>
</gene>
<organism evidence="1">
    <name type="scientific">marine metagenome</name>
    <dbReference type="NCBI Taxonomy" id="408172"/>
    <lineage>
        <taxon>unclassified sequences</taxon>
        <taxon>metagenomes</taxon>
        <taxon>ecological metagenomes</taxon>
    </lineage>
</organism>
<sequence>PSELEASWANFQDTLSGIQYYEYAVGNSAGGVNVLGWTSAELTTEMLIQELPLTHGSQYYISVRGIDNVDNTGSFSSSNGLTVDLVLPTVADVIESENDSLDMDYLNQADTIIITWAGEDGLSGIASFETSLGTVVGADDVVAWTVLSDPAVFTNTLLGLGLSNGTSYYANVRATDVAGNVSEIISGDGVLIDLTAPVNGDVLDGHGVDEMFTSAPDTLLASWTGFIDDISGIEYFEYAIGTSEYGTEMVDWTTVGPDTTSFVEIGLTLIDAQQYFTSVRATDFADNISSLSVSDGIILDLTDMALVSSSISPESYLPLLEPPTLSYIFTEAIDSGAVTIEGNLSGTISASVLDSTVSIDLSGPFTSHDTFAIITSVNDFSGKDAIVLDHTFYTELLADYNNDLNVDVSDLVQFIDAWNNNDLTFELAPVTGTVPNLVPELDSTFSVRDVATFCRMWYWSNPTAQRVMAMNNTVGPPIAIDQSGRQLIVTLPDGTAASEIAIQYPVESMEISYTKE</sequence>
<accession>A0A382FS81</accession>
<proteinExistence type="predicted"/>
<feature type="non-terminal residue" evidence="1">
    <location>
        <position position="516"/>
    </location>
</feature>
<evidence type="ECO:0008006" key="2">
    <source>
        <dbReference type="Google" id="ProtNLM"/>
    </source>
</evidence>
<name>A0A382FS81_9ZZZZ</name>
<dbReference type="EMBL" id="UINC01051399">
    <property type="protein sequence ID" value="SVB65519.1"/>
    <property type="molecule type" value="Genomic_DNA"/>
</dbReference>
<protein>
    <recommendedName>
        <fullName evidence="2">Fibronectin type-III domain-containing protein</fullName>
    </recommendedName>
</protein>
<dbReference type="AlphaFoldDB" id="A0A382FS81"/>